<gene>
    <name evidence="2" type="ORF">MSAN_01107100</name>
</gene>
<evidence type="ECO:0000313" key="2">
    <source>
        <dbReference type="EMBL" id="KAF7364457.1"/>
    </source>
</evidence>
<dbReference type="EMBL" id="JACAZH010000007">
    <property type="protein sequence ID" value="KAF7364457.1"/>
    <property type="molecule type" value="Genomic_DNA"/>
</dbReference>
<organism evidence="2 3">
    <name type="scientific">Mycena sanguinolenta</name>
    <dbReference type="NCBI Taxonomy" id="230812"/>
    <lineage>
        <taxon>Eukaryota</taxon>
        <taxon>Fungi</taxon>
        <taxon>Dikarya</taxon>
        <taxon>Basidiomycota</taxon>
        <taxon>Agaricomycotina</taxon>
        <taxon>Agaricomycetes</taxon>
        <taxon>Agaricomycetidae</taxon>
        <taxon>Agaricales</taxon>
        <taxon>Marasmiineae</taxon>
        <taxon>Mycenaceae</taxon>
        <taxon>Mycena</taxon>
    </lineage>
</organism>
<proteinExistence type="predicted"/>
<reference evidence="2" key="1">
    <citation type="submission" date="2020-05" db="EMBL/GenBank/DDBJ databases">
        <title>Mycena genomes resolve the evolution of fungal bioluminescence.</title>
        <authorList>
            <person name="Tsai I.J."/>
        </authorList>
    </citation>
    <scope>NUCLEOTIDE SEQUENCE</scope>
    <source>
        <strain evidence="2">160909Yilan</strain>
    </source>
</reference>
<comment type="caution">
    <text evidence="2">The sequence shown here is derived from an EMBL/GenBank/DDBJ whole genome shotgun (WGS) entry which is preliminary data.</text>
</comment>
<name>A0A8H6YSM6_9AGAR</name>
<evidence type="ECO:0000313" key="3">
    <source>
        <dbReference type="Proteomes" id="UP000623467"/>
    </source>
</evidence>
<feature type="compositionally biased region" description="Polar residues" evidence="1">
    <location>
        <begin position="1"/>
        <end position="21"/>
    </location>
</feature>
<feature type="region of interest" description="Disordered" evidence="1">
    <location>
        <begin position="1"/>
        <end position="32"/>
    </location>
</feature>
<keyword evidence="3" id="KW-1185">Reference proteome</keyword>
<dbReference type="Proteomes" id="UP000623467">
    <property type="component" value="Unassembled WGS sequence"/>
</dbReference>
<evidence type="ECO:0008006" key="4">
    <source>
        <dbReference type="Google" id="ProtNLM"/>
    </source>
</evidence>
<sequence>MSSIHFRAESSSVETPLQQRSKSSHLDVDAARAERPLERGVAKREEYGWRTLINYISGGQGGSGGRGGVHGGAGGAGEGPTLQYDIKAQRVVMKTFNGPEATPSDFLRIPLGHIDLRSVIRMDAATGAVSRRRERKSVRRMYTARVVGHNEPMTVALYQGHNAEEEWKRDLSRHSGVRHPNILQIYASASSSGIHATVFHDDLVLFEQFFDSFRDSAVLRAYIRWYTVWTASIVFTKLNLLQDVDIQDAATHCVGLVSAMRNIQAPTYWIRRSTGRLCIELRTSETEDTFEYGPVERLPPQTMLSLHDPNQESLVTASLGYPEWYSLCDSYLCQYGFCYISVRAEVRLGSIICWLPGSRFEHVLEIASTTDAQITSAGWSGPGSGQRREDDGAISSARSTDSQISGSVSICHDDGHEAPTCPHICVVRGARCFFIVDAGSVSPLRSAPSSSPPSLPAPLV</sequence>
<feature type="region of interest" description="Disordered" evidence="1">
    <location>
        <begin position="375"/>
        <end position="401"/>
    </location>
</feature>
<protein>
    <recommendedName>
        <fullName evidence="4">Protein kinase domain-containing protein</fullName>
    </recommendedName>
</protein>
<dbReference type="AlphaFoldDB" id="A0A8H6YSM6"/>
<evidence type="ECO:0000256" key="1">
    <source>
        <dbReference type="SAM" id="MobiDB-lite"/>
    </source>
</evidence>
<accession>A0A8H6YSM6</accession>